<dbReference type="InterPro" id="IPR017927">
    <property type="entry name" value="FAD-bd_FR_type"/>
</dbReference>
<reference evidence="4 5" key="1">
    <citation type="submission" date="2019-02" db="EMBL/GenBank/DDBJ databases">
        <title>Dyella amyloliquefaciens sp. nov., isolated from forest soil.</title>
        <authorList>
            <person name="Gao Z.-H."/>
            <person name="Qiu L.-H."/>
        </authorList>
    </citation>
    <scope>NUCLEOTIDE SEQUENCE [LARGE SCALE GENOMIC DNA]</scope>
    <source>
        <strain evidence="4 5">KACC 12747</strain>
    </source>
</reference>
<sequence>MSTHESRMVRHPIVMRQLDVLRVEDLTPHMRRIVLGGEQLQGFVSAAPDDHVKLFFPNRHGEIVQPTPGPNGLDYPADKERSPMRDYTPRRYNATAGELVIDFVLHGDGPASTWAAQAEPGQRLGTGGPRGSYVVASDFDHYVMIGDETALPAIGRWLEELPATATATVLAEIPQLADRQTLSSNAYFDVQWLDRKGADPADSRLLERALSEFESPKGDTFWWIATESHRARAMRRYLSDERNVPKEWLKATGYWVRGEEEEGDED</sequence>
<dbReference type="PANTHER" id="PTHR30157:SF0">
    <property type="entry name" value="NADPH-DEPENDENT FERRIC-CHELATE REDUCTASE"/>
    <property type="match status" value="1"/>
</dbReference>
<proteinExistence type="inferred from homology"/>
<feature type="domain" description="FAD-binding FR-type" evidence="3">
    <location>
        <begin position="13"/>
        <end position="136"/>
    </location>
</feature>
<dbReference type="Gene3D" id="3.40.50.80">
    <property type="entry name" value="Nucleotide-binding domain of ferredoxin-NADP reductase (FNR) module"/>
    <property type="match status" value="1"/>
</dbReference>
<dbReference type="Pfam" id="PF08021">
    <property type="entry name" value="FAD_binding_9"/>
    <property type="match status" value="1"/>
</dbReference>
<comment type="caution">
    <text evidence="4">The sequence shown here is derived from an EMBL/GenBank/DDBJ whole genome shotgun (WGS) entry which is preliminary data.</text>
</comment>
<dbReference type="InterPro" id="IPR017938">
    <property type="entry name" value="Riboflavin_synthase-like_b-brl"/>
</dbReference>
<protein>
    <submittedName>
        <fullName evidence="4">Siderophore-interacting protein</fullName>
    </submittedName>
</protein>
<gene>
    <name evidence="4" type="ORF">EZM97_04245</name>
</gene>
<dbReference type="InterPro" id="IPR007037">
    <property type="entry name" value="SIP_rossman_dom"/>
</dbReference>
<name>A0A4R0Z0C6_9GAMM</name>
<dbReference type="InterPro" id="IPR039374">
    <property type="entry name" value="SIP_fam"/>
</dbReference>
<dbReference type="SUPFAM" id="SSF63380">
    <property type="entry name" value="Riboflavin synthase domain-like"/>
    <property type="match status" value="1"/>
</dbReference>
<dbReference type="CDD" id="cd06193">
    <property type="entry name" value="siderophore_interacting"/>
    <property type="match status" value="1"/>
</dbReference>
<dbReference type="GO" id="GO:0016491">
    <property type="term" value="F:oxidoreductase activity"/>
    <property type="evidence" value="ECO:0007669"/>
    <property type="project" value="InterPro"/>
</dbReference>
<dbReference type="AlphaFoldDB" id="A0A4R0Z0C6"/>
<dbReference type="InterPro" id="IPR013113">
    <property type="entry name" value="SIP_FAD-bd"/>
</dbReference>
<dbReference type="PANTHER" id="PTHR30157">
    <property type="entry name" value="FERRIC REDUCTASE, NADPH-DEPENDENT"/>
    <property type="match status" value="1"/>
</dbReference>
<dbReference type="InterPro" id="IPR039261">
    <property type="entry name" value="FNR_nucleotide-bd"/>
</dbReference>
<keyword evidence="5" id="KW-1185">Reference proteome</keyword>
<dbReference type="PROSITE" id="PS51384">
    <property type="entry name" value="FAD_FR"/>
    <property type="match status" value="1"/>
</dbReference>
<feature type="compositionally biased region" description="Basic and acidic residues" evidence="2">
    <location>
        <begin position="76"/>
        <end position="85"/>
    </location>
</feature>
<dbReference type="Gene3D" id="2.40.30.10">
    <property type="entry name" value="Translation factors"/>
    <property type="match status" value="1"/>
</dbReference>
<organism evidence="4 5">
    <name type="scientific">Dyella soli</name>
    <dbReference type="NCBI Taxonomy" id="522319"/>
    <lineage>
        <taxon>Bacteria</taxon>
        <taxon>Pseudomonadati</taxon>
        <taxon>Pseudomonadota</taxon>
        <taxon>Gammaproteobacteria</taxon>
        <taxon>Lysobacterales</taxon>
        <taxon>Rhodanobacteraceae</taxon>
        <taxon>Dyella</taxon>
    </lineage>
</organism>
<dbReference type="EMBL" id="SJTG01000001">
    <property type="protein sequence ID" value="TCI12566.1"/>
    <property type="molecule type" value="Genomic_DNA"/>
</dbReference>
<evidence type="ECO:0000256" key="1">
    <source>
        <dbReference type="ARBA" id="ARBA00035644"/>
    </source>
</evidence>
<evidence type="ECO:0000313" key="4">
    <source>
        <dbReference type="EMBL" id="TCI12566.1"/>
    </source>
</evidence>
<evidence type="ECO:0000313" key="5">
    <source>
        <dbReference type="Proteomes" id="UP000291822"/>
    </source>
</evidence>
<evidence type="ECO:0000259" key="3">
    <source>
        <dbReference type="PROSITE" id="PS51384"/>
    </source>
</evidence>
<accession>A0A4R0Z0C6</accession>
<dbReference type="Pfam" id="PF04954">
    <property type="entry name" value="SIP"/>
    <property type="match status" value="1"/>
</dbReference>
<dbReference type="RefSeq" id="WP_131150656.1">
    <property type="nucleotide sequence ID" value="NZ_SJTG01000001.1"/>
</dbReference>
<feature type="region of interest" description="Disordered" evidence="2">
    <location>
        <begin position="61"/>
        <end position="85"/>
    </location>
</feature>
<comment type="similarity">
    <text evidence="1">Belongs to the SIP oxidoreductase family.</text>
</comment>
<evidence type="ECO:0000256" key="2">
    <source>
        <dbReference type="SAM" id="MobiDB-lite"/>
    </source>
</evidence>
<dbReference type="Proteomes" id="UP000291822">
    <property type="component" value="Unassembled WGS sequence"/>
</dbReference>